<comment type="caution">
    <text evidence="2">The sequence shown here is derived from an EMBL/GenBank/DDBJ whole genome shotgun (WGS) entry which is preliminary data.</text>
</comment>
<name>A0A7V5NXS3_9PROT</name>
<feature type="transmembrane region" description="Helical" evidence="1">
    <location>
        <begin position="96"/>
        <end position="119"/>
    </location>
</feature>
<proteinExistence type="predicted"/>
<dbReference type="Proteomes" id="UP000885806">
    <property type="component" value="Unassembled WGS sequence"/>
</dbReference>
<accession>A0A7V5NXS3</accession>
<evidence type="ECO:0000256" key="1">
    <source>
        <dbReference type="SAM" id="Phobius"/>
    </source>
</evidence>
<reference evidence="2" key="1">
    <citation type="journal article" date="2020" name="mSystems">
        <title>Genome- and Community-Level Interaction Insights into Carbon Utilization and Element Cycling Functions of Hydrothermarchaeota in Hydrothermal Sediment.</title>
        <authorList>
            <person name="Zhou Z."/>
            <person name="Liu Y."/>
            <person name="Xu W."/>
            <person name="Pan J."/>
            <person name="Luo Z.H."/>
            <person name="Li M."/>
        </authorList>
    </citation>
    <scope>NUCLEOTIDE SEQUENCE [LARGE SCALE GENOMIC DNA]</scope>
    <source>
        <strain evidence="2">HyVt-538</strain>
    </source>
</reference>
<protein>
    <submittedName>
        <fullName evidence="2">Uncharacterized protein</fullName>
    </submittedName>
</protein>
<gene>
    <name evidence="2" type="ORF">ENK01_04740</name>
</gene>
<dbReference type="AlphaFoldDB" id="A0A7V5NXS3"/>
<sequence length="120" mass="13609">MARANKVPRYPATLYDKTGRRAVWFSLYPDHLSIDDGEQVEVWPLSDVFAGQMGQGEAECIGMPARPDIRLFVARDVLEALQAAIRGEPYTLPRTWHIPLAPVLLFSFLALCAWLWYVFG</sequence>
<keyword evidence="1" id="KW-1133">Transmembrane helix</keyword>
<organism evidence="2">
    <name type="scientific">Hellea balneolensis</name>
    <dbReference type="NCBI Taxonomy" id="287478"/>
    <lineage>
        <taxon>Bacteria</taxon>
        <taxon>Pseudomonadati</taxon>
        <taxon>Pseudomonadota</taxon>
        <taxon>Alphaproteobacteria</taxon>
        <taxon>Maricaulales</taxon>
        <taxon>Robiginitomaculaceae</taxon>
        <taxon>Hellea</taxon>
    </lineage>
</organism>
<evidence type="ECO:0000313" key="2">
    <source>
        <dbReference type="EMBL" id="HHI89243.1"/>
    </source>
</evidence>
<keyword evidence="1" id="KW-0472">Membrane</keyword>
<keyword evidence="1" id="KW-0812">Transmembrane</keyword>
<dbReference type="EMBL" id="DROP01000318">
    <property type="protein sequence ID" value="HHI89243.1"/>
    <property type="molecule type" value="Genomic_DNA"/>
</dbReference>